<accession>A0A6J8EB02</accession>
<keyword evidence="5" id="KW-0675">Receptor</keyword>
<feature type="compositionally biased region" description="Polar residues" evidence="7">
    <location>
        <begin position="1188"/>
        <end position="1201"/>
    </location>
</feature>
<keyword evidence="2 8" id="KW-0812">Transmembrane</keyword>
<keyword evidence="6" id="KW-0325">Glycoprotein</keyword>
<evidence type="ECO:0000256" key="7">
    <source>
        <dbReference type="SAM" id="MobiDB-lite"/>
    </source>
</evidence>
<dbReference type="SUPFAM" id="SSF53822">
    <property type="entry name" value="Periplasmic binding protein-like I"/>
    <property type="match status" value="2"/>
</dbReference>
<keyword evidence="12" id="KW-1185">Reference proteome</keyword>
<feature type="region of interest" description="Disordered" evidence="7">
    <location>
        <begin position="1224"/>
        <end position="1249"/>
    </location>
</feature>
<evidence type="ECO:0000256" key="3">
    <source>
        <dbReference type="ARBA" id="ARBA00022989"/>
    </source>
</evidence>
<evidence type="ECO:0000256" key="6">
    <source>
        <dbReference type="ARBA" id="ARBA00023180"/>
    </source>
</evidence>
<dbReference type="Proteomes" id="UP000507470">
    <property type="component" value="Unassembled WGS sequence"/>
</dbReference>
<dbReference type="InterPro" id="IPR028082">
    <property type="entry name" value="Peripla_BP_I"/>
</dbReference>
<name>A0A6J8EB02_MYTCO</name>
<feature type="signal peptide" evidence="9">
    <location>
        <begin position="1"/>
        <end position="24"/>
    </location>
</feature>
<feature type="chain" id="PRO_5026808454" description="Receptor ligand binding region domain-containing protein" evidence="9">
    <location>
        <begin position="25"/>
        <end position="1479"/>
    </location>
</feature>
<evidence type="ECO:0000313" key="12">
    <source>
        <dbReference type="Proteomes" id="UP000507470"/>
    </source>
</evidence>
<protein>
    <recommendedName>
        <fullName evidence="10">Receptor ligand binding region domain-containing protein</fullName>
    </recommendedName>
</protein>
<dbReference type="InterPro" id="IPR050726">
    <property type="entry name" value="mGluR"/>
</dbReference>
<keyword evidence="4 8" id="KW-0472">Membrane</keyword>
<feature type="domain" description="Receptor ligand binding region" evidence="10">
    <location>
        <begin position="93"/>
        <end position="437"/>
    </location>
</feature>
<dbReference type="GO" id="GO:0004930">
    <property type="term" value="F:G protein-coupled receptor activity"/>
    <property type="evidence" value="ECO:0007669"/>
    <property type="project" value="InterPro"/>
</dbReference>
<keyword evidence="3 8" id="KW-1133">Transmembrane helix</keyword>
<comment type="subcellular location">
    <subcellularLocation>
        <location evidence="1">Membrane</location>
        <topology evidence="1">Multi-pass membrane protein</topology>
    </subcellularLocation>
</comment>
<evidence type="ECO:0000313" key="11">
    <source>
        <dbReference type="EMBL" id="CAC5416755.1"/>
    </source>
</evidence>
<feature type="compositionally biased region" description="Low complexity" evidence="7">
    <location>
        <begin position="1131"/>
        <end position="1146"/>
    </location>
</feature>
<proteinExistence type="predicted"/>
<dbReference type="InterPro" id="IPR000337">
    <property type="entry name" value="GPCR_3"/>
</dbReference>
<dbReference type="EMBL" id="CACVKT020008681">
    <property type="protein sequence ID" value="CAC5416755.1"/>
    <property type="molecule type" value="Genomic_DNA"/>
</dbReference>
<dbReference type="PRINTS" id="PR00248">
    <property type="entry name" value="GPCRMGR"/>
</dbReference>
<dbReference type="OrthoDB" id="6071543at2759"/>
<feature type="transmembrane region" description="Helical" evidence="8">
    <location>
        <begin position="1033"/>
        <end position="1057"/>
    </location>
</feature>
<feature type="domain" description="Receptor ligand binding region" evidence="10">
    <location>
        <begin position="576"/>
        <end position="834"/>
    </location>
</feature>
<feature type="region of interest" description="Disordered" evidence="7">
    <location>
        <begin position="1112"/>
        <end position="1207"/>
    </location>
</feature>
<reference evidence="11 12" key="1">
    <citation type="submission" date="2020-06" db="EMBL/GenBank/DDBJ databases">
        <authorList>
            <person name="Li R."/>
            <person name="Bekaert M."/>
        </authorList>
    </citation>
    <scope>NUCLEOTIDE SEQUENCE [LARGE SCALE GENOMIC DNA]</scope>
    <source>
        <strain evidence="12">wild</strain>
    </source>
</reference>
<gene>
    <name evidence="11" type="ORF">MCOR_49343</name>
</gene>
<organism evidence="11 12">
    <name type="scientific">Mytilus coruscus</name>
    <name type="common">Sea mussel</name>
    <dbReference type="NCBI Taxonomy" id="42192"/>
    <lineage>
        <taxon>Eukaryota</taxon>
        <taxon>Metazoa</taxon>
        <taxon>Spiralia</taxon>
        <taxon>Lophotrochozoa</taxon>
        <taxon>Mollusca</taxon>
        <taxon>Bivalvia</taxon>
        <taxon>Autobranchia</taxon>
        <taxon>Pteriomorphia</taxon>
        <taxon>Mytilida</taxon>
        <taxon>Mytiloidea</taxon>
        <taxon>Mytilidae</taxon>
        <taxon>Mytilinae</taxon>
        <taxon>Mytilus</taxon>
    </lineage>
</organism>
<evidence type="ECO:0000256" key="5">
    <source>
        <dbReference type="ARBA" id="ARBA00023170"/>
    </source>
</evidence>
<evidence type="ECO:0000256" key="9">
    <source>
        <dbReference type="SAM" id="SignalP"/>
    </source>
</evidence>
<evidence type="ECO:0000256" key="2">
    <source>
        <dbReference type="ARBA" id="ARBA00022692"/>
    </source>
</evidence>
<feature type="compositionally biased region" description="Polar residues" evidence="7">
    <location>
        <begin position="1152"/>
        <end position="1180"/>
    </location>
</feature>
<sequence length="1479" mass="163342">MNGWCVVSATCIGIIFLGINTTNTTNCDKTLLNGYCRDKTISAEGDLNIAIPVSLHESRDGQRCGSISVSGFQSAIAMEWIIKILNGNYSGSSSFIPGLTLGYTIFDDCGLPSRTSSFLTDIFHKDSYSNLQECMESDNISIYTGILSMTSPDSSSMALEFSRPEVPVISVDYYDEQYDKAPGAFFGVESVETEIKVILEFINSQNWNFIGVVYTEDSIGMKYLDSLMKQSSGMDICYLQLPVNSGNVSSVVNKIITEQNNYAADETFGVLFLGSVKECILFLKEIKSSQYSIASKLMVLLASSVGTGKQLYEATRPLTNDIFSISPHKILLPNFTKYFQDVIENNTDQHRDPWLSEYKQHICYLLQKSNCGTNDIMAYYRQESQVDKSVISLISIANALSDMHKYFCNGTTGLCNEMVQNLNHLSTYLHVSNVSLQAISSFYHIDDSVGFSKNILSLGKSVYNIFNLTKSNESLIGNFSDGVLNLDSNARIQESICKKPRCSRCIDSEELQFGYTSGDVLILGLFSIHQDAYETSNDESKLFKCGSYRTGSTAIITVSAFLESVKSLRDPSRAGLNFGAIALDDCYNELNISALITELFTGQRILLEPKSKVPIDFSKVVAVVGALSSRVTQRIADVMSSLHIPMVSYGASATTLDNRVRYPYFMRTVPSDSLQIEGIIQLISKLNVKYTGALYIDDAYGANGIEGVKALARSNGICIYKPYSIAEDTSSIKMKQILNDNRYIGGVNVIVMFSIDTIIQNILGDSVLSDDNDRNMSSYAPIFVSSEGWGTYLNLANKESAGSLVFTTDSNKQVTGLFNEYLKSLKVLTKTENPWLYRFWEEHFKCYMPRSFEKLSEWTGRCDVNAKLSSDVIQSLVSDQRNIHTEIAVYAIGLAYKSFSGKSVCTSGNCFKRNKENATNWTEAIRSIAIPISDGTNFRPFKPDGNGNLGFTIHNIQKNSSSGFSYVKVGSYDGTLSLQTPNLRFYDHLGQERTLNPISCPTSKCPDACITTTIPPETSTLSAVSNVETSTDIIAVVLGTVAGILFLIVILLTILVFKALRTNKSAMDVKTKELQMDHLSVPIHHRSNRSLNGIYNEPYSQHSSLSDLRRAHHNKGFNSDNESANHPPPSTSSGIVAGSSSDSAGSHIVYSDMTQSAPKSNRDTNYLSPESSDVSNQSLKALTKRVLQPQSDQGIQNQEPNPDSGMTYLSANELLLEGEEESNAHTNDGAYDFGDPEKLGFAPVPPGLDPTDKENIAPPPAYSLSGYNQGTRRPQTLPGISPLQLRPQEISNTGYPSPTPHCNLYTNDMYLKPVSDALPTYQQHLEQKQHFQNERAQHVEMKTNVSPNCYNNVRLYRPNSQQNGTAQLPVLSPYQEQVYFTSNNSLSQSSRFGSPGSSLISLSPAQKEDLLNRILHENPSYFHNQCNINYRSPGSSVNSPQSNNAMSPNDKLKQVVEPGSVDMLMNGAIELEDREEVMI</sequence>
<keyword evidence="9" id="KW-0732">Signal</keyword>
<evidence type="ECO:0000256" key="1">
    <source>
        <dbReference type="ARBA" id="ARBA00004141"/>
    </source>
</evidence>
<dbReference type="InterPro" id="IPR001828">
    <property type="entry name" value="ANF_lig-bd_rcpt"/>
</dbReference>
<evidence type="ECO:0000259" key="10">
    <source>
        <dbReference type="Pfam" id="PF01094"/>
    </source>
</evidence>
<dbReference type="Pfam" id="PF01094">
    <property type="entry name" value="ANF_receptor"/>
    <property type="match status" value="2"/>
</dbReference>
<dbReference type="PANTHER" id="PTHR24060">
    <property type="entry name" value="METABOTROPIC GLUTAMATE RECEPTOR"/>
    <property type="match status" value="1"/>
</dbReference>
<dbReference type="GO" id="GO:0016020">
    <property type="term" value="C:membrane"/>
    <property type="evidence" value="ECO:0007669"/>
    <property type="project" value="UniProtKB-SubCell"/>
</dbReference>
<evidence type="ECO:0000256" key="8">
    <source>
        <dbReference type="SAM" id="Phobius"/>
    </source>
</evidence>
<dbReference type="Gene3D" id="3.40.50.2300">
    <property type="match status" value="4"/>
</dbReference>
<evidence type="ECO:0000256" key="4">
    <source>
        <dbReference type="ARBA" id="ARBA00023136"/>
    </source>
</evidence>